<evidence type="ECO:0000313" key="2">
    <source>
        <dbReference type="EMBL" id="BCJ27834.1"/>
    </source>
</evidence>
<protein>
    <recommendedName>
        <fullName evidence="1">Transglutaminase-like domain-containing protein</fullName>
    </recommendedName>
</protein>
<dbReference type="AlphaFoldDB" id="A0A810KXL6"/>
<dbReference type="InterPro" id="IPR038765">
    <property type="entry name" value="Papain-like_cys_pep_sf"/>
</dbReference>
<dbReference type="Pfam" id="PF01841">
    <property type="entry name" value="Transglut_core"/>
    <property type="match status" value="1"/>
</dbReference>
<dbReference type="OrthoDB" id="148799at2"/>
<dbReference type="Proteomes" id="UP000680750">
    <property type="component" value="Chromosome"/>
</dbReference>
<evidence type="ECO:0000313" key="3">
    <source>
        <dbReference type="Proteomes" id="UP000680750"/>
    </source>
</evidence>
<feature type="domain" description="Transglutaminase-like" evidence="1">
    <location>
        <begin position="90"/>
        <end position="147"/>
    </location>
</feature>
<accession>A0A810KXL6</accession>
<keyword evidence="3" id="KW-1185">Reference proteome</keyword>
<proteinExistence type="predicted"/>
<gene>
    <name evidence="2" type="ORF">Asera_19420</name>
</gene>
<dbReference type="RefSeq" id="WP_030446608.1">
    <property type="nucleotide sequence ID" value="NZ_AP023354.1"/>
</dbReference>
<organism evidence="2 3">
    <name type="scientific">Actinocatenispora sera</name>
    <dbReference type="NCBI Taxonomy" id="390989"/>
    <lineage>
        <taxon>Bacteria</taxon>
        <taxon>Bacillati</taxon>
        <taxon>Actinomycetota</taxon>
        <taxon>Actinomycetes</taxon>
        <taxon>Micromonosporales</taxon>
        <taxon>Micromonosporaceae</taxon>
        <taxon>Actinocatenispora</taxon>
    </lineage>
</organism>
<dbReference type="KEGG" id="aser:Asera_19420"/>
<dbReference type="InterPro" id="IPR002931">
    <property type="entry name" value="Transglutaminase-like"/>
</dbReference>
<dbReference type="Gene3D" id="3.10.620.30">
    <property type="match status" value="1"/>
</dbReference>
<name>A0A810KXL6_9ACTN</name>
<dbReference type="SUPFAM" id="SSF54001">
    <property type="entry name" value="Cysteine proteinases"/>
    <property type="match status" value="1"/>
</dbReference>
<sequence length="274" mass="29107">MDELAHYRQAGPITTLAAAPAALLDGLPADPVALCAVAHGLVIQPADASRAGVADDRLAEKDIRPAADLLRVLAGLDPRPLTAPRPATARVVGTCRHFAVLATALLRHAGVPARARCGFATYFQPGRGLDHWLLEYWNGDRFVRLDPEVLGTDVAEAPEDLAPGLFLTGGEAWQRYRAGEIDAQHFGVPGYADNWGPAEIRGNAVRDLAALAGYEMLPWDEWGRMAASYAGETGADYDEVLDRVAAATADGSPAAVIACYRTADLAVPTEHRPA</sequence>
<reference evidence="2" key="1">
    <citation type="submission" date="2020-08" db="EMBL/GenBank/DDBJ databases">
        <title>Whole genome shotgun sequence of Actinocatenispora sera NBRC 101916.</title>
        <authorList>
            <person name="Komaki H."/>
            <person name="Tamura T."/>
        </authorList>
    </citation>
    <scope>NUCLEOTIDE SEQUENCE</scope>
    <source>
        <strain evidence="2">NBRC 101916</strain>
    </source>
</reference>
<dbReference type="EMBL" id="AP023354">
    <property type="protein sequence ID" value="BCJ27834.1"/>
    <property type="molecule type" value="Genomic_DNA"/>
</dbReference>
<evidence type="ECO:0000259" key="1">
    <source>
        <dbReference type="Pfam" id="PF01841"/>
    </source>
</evidence>